<feature type="region of interest" description="Disordered" evidence="1">
    <location>
        <begin position="1"/>
        <end position="27"/>
    </location>
</feature>
<evidence type="ECO:0000313" key="2">
    <source>
        <dbReference type="EMBL" id="MBF6356155.1"/>
    </source>
</evidence>
<reference evidence="2 3" key="1">
    <citation type="submission" date="2020-10" db="EMBL/GenBank/DDBJ databases">
        <title>Identification of Nocardia species via Next-generation sequencing and recognition of intraspecies genetic diversity.</title>
        <authorList>
            <person name="Li P."/>
            <person name="Li P."/>
            <person name="Lu B."/>
        </authorList>
    </citation>
    <scope>NUCLEOTIDE SEQUENCE [LARGE SCALE GENOMIC DNA]</scope>
    <source>
        <strain evidence="2 3">BJ06-0143</strain>
    </source>
</reference>
<name>A0ABS0DCF5_9NOCA</name>
<dbReference type="Gene3D" id="3.30.1310.10">
    <property type="entry name" value="Nucleoid-associated protein YbaB-like domain"/>
    <property type="match status" value="1"/>
</dbReference>
<gene>
    <name evidence="2" type="ORF">IU449_16675</name>
</gene>
<accession>A0ABS0DCF5</accession>
<feature type="compositionally biased region" description="Basic and acidic residues" evidence="1">
    <location>
        <begin position="104"/>
        <end position="113"/>
    </location>
</feature>
<organism evidence="2 3">
    <name type="scientific">Nocardia higoensis</name>
    <dbReference type="NCBI Taxonomy" id="228599"/>
    <lineage>
        <taxon>Bacteria</taxon>
        <taxon>Bacillati</taxon>
        <taxon>Actinomycetota</taxon>
        <taxon>Actinomycetes</taxon>
        <taxon>Mycobacteriales</taxon>
        <taxon>Nocardiaceae</taxon>
        <taxon>Nocardia</taxon>
    </lineage>
</organism>
<dbReference type="Proteomes" id="UP000707731">
    <property type="component" value="Unassembled WGS sequence"/>
</dbReference>
<proteinExistence type="predicted"/>
<evidence type="ECO:0008006" key="4">
    <source>
        <dbReference type="Google" id="ProtNLM"/>
    </source>
</evidence>
<comment type="caution">
    <text evidence="2">The sequence shown here is derived from an EMBL/GenBank/DDBJ whole genome shotgun (WGS) entry which is preliminary data.</text>
</comment>
<dbReference type="EMBL" id="JADLQN010000002">
    <property type="protein sequence ID" value="MBF6356155.1"/>
    <property type="molecule type" value="Genomic_DNA"/>
</dbReference>
<keyword evidence="3" id="KW-1185">Reference proteome</keyword>
<dbReference type="RefSeq" id="WP_195002981.1">
    <property type="nucleotide sequence ID" value="NZ_JADLQN010000002.1"/>
</dbReference>
<feature type="compositionally biased region" description="Polar residues" evidence="1">
    <location>
        <begin position="1"/>
        <end position="15"/>
    </location>
</feature>
<protein>
    <recommendedName>
        <fullName evidence="4">YbaB/EbfC DNA-binding family protein</fullName>
    </recommendedName>
</protein>
<feature type="region of interest" description="Disordered" evidence="1">
    <location>
        <begin position="93"/>
        <end position="113"/>
    </location>
</feature>
<evidence type="ECO:0000313" key="3">
    <source>
        <dbReference type="Proteomes" id="UP000707731"/>
    </source>
</evidence>
<dbReference type="InterPro" id="IPR036894">
    <property type="entry name" value="YbaB-like_sf"/>
</dbReference>
<evidence type="ECO:0000256" key="1">
    <source>
        <dbReference type="SAM" id="MobiDB-lite"/>
    </source>
</evidence>
<sequence>MSEQQQDPAEWSASSRDGAITVRTTDQGLPRGISIEAAELRRDPAELAAEVLRLCRQAANRAGMARREQLEQAGMPAEMLALLGLPTQEEVAGRELAEEEEYEAEPRSWLREV</sequence>